<dbReference type="STRING" id="5627.A0A1C7MEZ1"/>
<dbReference type="OMA" id="RERDPTW"/>
<keyword evidence="7" id="KW-1185">Reference proteome</keyword>
<dbReference type="GO" id="GO:0005634">
    <property type="term" value="C:nucleus"/>
    <property type="evidence" value="ECO:0007669"/>
    <property type="project" value="UniProtKB-UniRule"/>
</dbReference>
<dbReference type="CDD" id="cd01389">
    <property type="entry name" value="HMG-box_ROX1-like"/>
    <property type="match status" value="1"/>
</dbReference>
<accession>A0A1C7MEZ1</accession>
<dbReference type="GO" id="GO:0000978">
    <property type="term" value="F:RNA polymerase II cis-regulatory region sequence-specific DNA binding"/>
    <property type="evidence" value="ECO:0007669"/>
    <property type="project" value="TreeGrafter"/>
</dbReference>
<dbReference type="InterPro" id="IPR036910">
    <property type="entry name" value="HMG_box_dom_sf"/>
</dbReference>
<dbReference type="InterPro" id="IPR009071">
    <property type="entry name" value="HMG_box_dom"/>
</dbReference>
<feature type="compositionally biased region" description="Basic residues" evidence="4">
    <location>
        <begin position="166"/>
        <end position="183"/>
    </location>
</feature>
<feature type="region of interest" description="Disordered" evidence="4">
    <location>
        <begin position="1"/>
        <end position="99"/>
    </location>
</feature>
<keyword evidence="2" id="KW-0804">Transcription</keyword>
<dbReference type="Pfam" id="PF00505">
    <property type="entry name" value="HMG_box"/>
    <property type="match status" value="1"/>
</dbReference>
<dbReference type="AlphaFoldDB" id="A0A1C7MEZ1"/>
<dbReference type="EMBL" id="LUGG01000004">
    <property type="protein sequence ID" value="OBZ75511.1"/>
    <property type="molecule type" value="Genomic_DNA"/>
</dbReference>
<dbReference type="Gene3D" id="1.10.30.10">
    <property type="entry name" value="High mobility group box domain"/>
    <property type="match status" value="1"/>
</dbReference>
<feature type="compositionally biased region" description="Low complexity" evidence="4">
    <location>
        <begin position="212"/>
        <end position="221"/>
    </location>
</feature>
<evidence type="ECO:0000259" key="5">
    <source>
        <dbReference type="PROSITE" id="PS50118"/>
    </source>
</evidence>
<keyword evidence="1 3" id="KW-0238">DNA-binding</keyword>
<dbReference type="GO" id="GO:0030154">
    <property type="term" value="P:cell differentiation"/>
    <property type="evidence" value="ECO:0007669"/>
    <property type="project" value="TreeGrafter"/>
</dbReference>
<dbReference type="GO" id="GO:0001228">
    <property type="term" value="F:DNA-binding transcription activator activity, RNA polymerase II-specific"/>
    <property type="evidence" value="ECO:0007669"/>
    <property type="project" value="TreeGrafter"/>
</dbReference>
<feature type="compositionally biased region" description="Polar residues" evidence="4">
    <location>
        <begin position="30"/>
        <end position="70"/>
    </location>
</feature>
<evidence type="ECO:0000313" key="6">
    <source>
        <dbReference type="EMBL" id="OBZ75511.1"/>
    </source>
</evidence>
<protein>
    <recommendedName>
        <fullName evidence="5">HMG box domain-containing protein</fullName>
    </recommendedName>
</protein>
<evidence type="ECO:0000313" key="7">
    <source>
        <dbReference type="Proteomes" id="UP000092993"/>
    </source>
</evidence>
<dbReference type="OrthoDB" id="6247875at2759"/>
<gene>
    <name evidence="6" type="ORF">A0H81_04882</name>
</gene>
<evidence type="ECO:0000256" key="3">
    <source>
        <dbReference type="PROSITE-ProRule" id="PRU00267"/>
    </source>
</evidence>
<name>A0A1C7MEZ1_GRIFR</name>
<dbReference type="Proteomes" id="UP000092993">
    <property type="component" value="Unassembled WGS sequence"/>
</dbReference>
<comment type="caution">
    <text evidence="6">The sequence shown here is derived from an EMBL/GenBank/DDBJ whole genome shotgun (WGS) entry which is preliminary data.</text>
</comment>
<feature type="compositionally biased region" description="Basic and acidic residues" evidence="4">
    <location>
        <begin position="86"/>
        <end position="98"/>
    </location>
</feature>
<dbReference type="SUPFAM" id="SSF47095">
    <property type="entry name" value="HMG-box"/>
    <property type="match status" value="1"/>
</dbReference>
<sequence length="554" mass="60405">MSSPTSTRAGGICGWAPSNEDHDDALTYSPVYQHSNTSMPVLSSIPLQSAPPSRSSSFDTTPPLSRSSSHGMLEEPVYSHYTNPSSERRARLNRERDPTWVPRPPNAFILFRARYSQKHARTTGEPGRAHANEKSLSKRAAEAWKKLSPEEKEPYKTEAERERQEHARRHPNYRYKPRRRHSDTRRGAGLSRRDMVESFVASRNGTMDDCLSPSSQTSSSSPEPPGTPRSEGAMSEPIFQQGRSCSLPPPFGGPVPGPYLSLPACASTPCLVPQQPTLSRRRSRSLIDTSAYTAMDFLGFPEDYLDSDDAYLSFELFGQPSPTTSLQEAFFDQMSLNVTAPTIQITTTPEGPATSQDFIPSSSYPPMASPLFNRRQRSATTPSVIPPSPLAVVTSSLAGWNTENCTPTNPASFQHPSSQTNMLPPEVTGTPAAWGQPSIQMSPVAGCLTVPGLEIDLDRTPRNPTFPLNVHSTYLPPPAERSSLAAYLPSVPHRGVEMAGAGGSGADAYDVAAAFDSYAAGLQDLGIQPMEAVYNMSPFEEVDFGVFFHDEPRP</sequence>
<feature type="region of interest" description="Disordered" evidence="4">
    <location>
        <begin position="119"/>
        <end position="234"/>
    </location>
</feature>
<proteinExistence type="predicted"/>
<evidence type="ECO:0000256" key="1">
    <source>
        <dbReference type="ARBA" id="ARBA00023125"/>
    </source>
</evidence>
<feature type="domain" description="HMG box" evidence="5">
    <location>
        <begin position="101"/>
        <end position="174"/>
    </location>
</feature>
<feature type="compositionally biased region" description="Basic and acidic residues" evidence="4">
    <location>
        <begin position="127"/>
        <end position="165"/>
    </location>
</feature>
<evidence type="ECO:0000256" key="4">
    <source>
        <dbReference type="SAM" id="MobiDB-lite"/>
    </source>
</evidence>
<keyword evidence="3" id="KW-0539">Nucleus</keyword>
<feature type="DNA-binding region" description="HMG box" evidence="3">
    <location>
        <begin position="101"/>
        <end position="174"/>
    </location>
</feature>
<dbReference type="PROSITE" id="PS50118">
    <property type="entry name" value="HMG_BOX_2"/>
    <property type="match status" value="1"/>
</dbReference>
<dbReference type="PANTHER" id="PTHR10270:SF161">
    <property type="entry name" value="SEX-DETERMINING REGION Y PROTEIN"/>
    <property type="match status" value="1"/>
</dbReference>
<organism evidence="6 7">
    <name type="scientific">Grifola frondosa</name>
    <name type="common">Maitake</name>
    <name type="synonym">Polyporus frondosus</name>
    <dbReference type="NCBI Taxonomy" id="5627"/>
    <lineage>
        <taxon>Eukaryota</taxon>
        <taxon>Fungi</taxon>
        <taxon>Dikarya</taxon>
        <taxon>Basidiomycota</taxon>
        <taxon>Agaricomycotina</taxon>
        <taxon>Agaricomycetes</taxon>
        <taxon>Polyporales</taxon>
        <taxon>Grifolaceae</taxon>
        <taxon>Grifola</taxon>
    </lineage>
</organism>
<dbReference type="PANTHER" id="PTHR10270">
    <property type="entry name" value="SOX TRANSCRIPTION FACTOR"/>
    <property type="match status" value="1"/>
</dbReference>
<evidence type="ECO:0000256" key="2">
    <source>
        <dbReference type="ARBA" id="ARBA00023163"/>
    </source>
</evidence>
<dbReference type="InterPro" id="IPR050140">
    <property type="entry name" value="SRY-related_HMG-box_TF-like"/>
</dbReference>
<dbReference type="SMART" id="SM00398">
    <property type="entry name" value="HMG"/>
    <property type="match status" value="1"/>
</dbReference>
<reference evidence="6 7" key="1">
    <citation type="submission" date="2016-03" db="EMBL/GenBank/DDBJ databases">
        <title>Whole genome sequencing of Grifola frondosa 9006-11.</title>
        <authorList>
            <person name="Min B."/>
            <person name="Park H."/>
            <person name="Kim J.-G."/>
            <person name="Cho H."/>
            <person name="Oh Y.-L."/>
            <person name="Kong W.-S."/>
            <person name="Choi I.-G."/>
        </authorList>
    </citation>
    <scope>NUCLEOTIDE SEQUENCE [LARGE SCALE GENOMIC DNA]</scope>
    <source>
        <strain evidence="6 7">9006-11</strain>
    </source>
</reference>